<accession>A0AC35TZ09</accession>
<name>A0AC35TZ09_9BILA</name>
<sequence>MAGFRKSQFDPLLILFQICAMQSVFYASSCLYIAIYSNFPSSEEITTDLVFTTQTRKATFVIQLMAILTAALSTVFLIQRAKSVLDSFITLHFIHFFVVLLYNFAFPVQLSWWFLQICSCAVGTLVGEYLCMKSETREIVLDKTSLIKTPSNTV</sequence>
<evidence type="ECO:0000313" key="1">
    <source>
        <dbReference type="Proteomes" id="UP000095286"/>
    </source>
</evidence>
<dbReference type="Proteomes" id="UP000095286">
    <property type="component" value="Unplaced"/>
</dbReference>
<reference evidence="2" key="1">
    <citation type="submission" date="2016-11" db="UniProtKB">
        <authorList>
            <consortium name="WormBaseParasite"/>
        </authorList>
    </citation>
    <scope>IDENTIFICATION</scope>
    <source>
        <strain evidence="2">KR3021</strain>
    </source>
</reference>
<organism evidence="1 2">
    <name type="scientific">Rhabditophanes sp. KR3021</name>
    <dbReference type="NCBI Taxonomy" id="114890"/>
    <lineage>
        <taxon>Eukaryota</taxon>
        <taxon>Metazoa</taxon>
        <taxon>Ecdysozoa</taxon>
        <taxon>Nematoda</taxon>
        <taxon>Chromadorea</taxon>
        <taxon>Rhabditida</taxon>
        <taxon>Tylenchina</taxon>
        <taxon>Panagrolaimomorpha</taxon>
        <taxon>Strongyloidoidea</taxon>
        <taxon>Alloionematidae</taxon>
        <taxon>Rhabditophanes</taxon>
    </lineage>
</organism>
<protein>
    <submittedName>
        <fullName evidence="2">Protein SYS1 homolog</fullName>
    </submittedName>
</protein>
<dbReference type="WBParaSite" id="RSKR_0000560300.1">
    <property type="protein sequence ID" value="RSKR_0000560300.1"/>
    <property type="gene ID" value="RSKR_0000560300"/>
</dbReference>
<evidence type="ECO:0000313" key="2">
    <source>
        <dbReference type="WBParaSite" id="RSKR_0000560300.1"/>
    </source>
</evidence>
<proteinExistence type="predicted"/>